<evidence type="ECO:0000313" key="2">
    <source>
        <dbReference type="EMBL" id="BFH74579.1"/>
    </source>
</evidence>
<dbReference type="KEGG" id="sjv:SJAV_25230"/>
<evidence type="ECO:0008006" key="3">
    <source>
        <dbReference type="Google" id="ProtNLM"/>
    </source>
</evidence>
<feature type="transmembrane region" description="Helical" evidence="1">
    <location>
        <begin position="258"/>
        <end position="282"/>
    </location>
</feature>
<feature type="transmembrane region" description="Helical" evidence="1">
    <location>
        <begin position="317"/>
        <end position="339"/>
    </location>
</feature>
<reference evidence="2" key="1">
    <citation type="submission" date="2024-03" db="EMBL/GenBank/DDBJ databases">
        <title>Complete genome sequence of Sulfurisphaera javensis strain KD-1.</title>
        <authorList>
            <person name="Sakai H."/>
            <person name="Nur N."/>
            <person name="Suwanto A."/>
            <person name="Kurosawa N."/>
        </authorList>
    </citation>
    <scope>NUCLEOTIDE SEQUENCE</scope>
    <source>
        <strain evidence="2">KD-1</strain>
    </source>
</reference>
<name>A0AAT9GUL8_9CREN</name>
<dbReference type="AlphaFoldDB" id="A0AAT9GUL8"/>
<feature type="transmembrane region" description="Helical" evidence="1">
    <location>
        <begin position="101"/>
        <end position="119"/>
    </location>
</feature>
<organism evidence="2">
    <name type="scientific">Sulfurisphaera javensis</name>
    <dbReference type="NCBI Taxonomy" id="2049879"/>
    <lineage>
        <taxon>Archaea</taxon>
        <taxon>Thermoproteota</taxon>
        <taxon>Thermoprotei</taxon>
        <taxon>Sulfolobales</taxon>
        <taxon>Sulfolobaceae</taxon>
        <taxon>Sulfurisphaera</taxon>
    </lineage>
</organism>
<keyword evidence="1" id="KW-1133">Transmembrane helix</keyword>
<gene>
    <name evidence="2" type="ORF">SJAV_25230</name>
</gene>
<accession>A0AAT9GUL8</accession>
<keyword evidence="1" id="KW-0472">Membrane</keyword>
<evidence type="ECO:0000256" key="1">
    <source>
        <dbReference type="SAM" id="Phobius"/>
    </source>
</evidence>
<dbReference type="RefSeq" id="WP_369610078.1">
    <property type="nucleotide sequence ID" value="NZ_AP031322.1"/>
</dbReference>
<feature type="transmembrane region" description="Helical" evidence="1">
    <location>
        <begin position="234"/>
        <end position="252"/>
    </location>
</feature>
<feature type="transmembrane region" description="Helical" evidence="1">
    <location>
        <begin position="131"/>
        <end position="155"/>
    </location>
</feature>
<proteinExistence type="predicted"/>
<protein>
    <recommendedName>
        <fullName evidence="3">Nitric oxide response protein</fullName>
    </recommendedName>
</protein>
<dbReference type="GeneID" id="92355481"/>
<feature type="transmembrane region" description="Helical" evidence="1">
    <location>
        <begin position="78"/>
        <end position="95"/>
    </location>
</feature>
<sequence length="348" mass="39335">MKLPFVLMLSGIVLLFLGGIPGVLEFMSMQGFPLNPTYNLFPAHWFIMIYGFFGALIGNEILVALSVEWRGEQADDRIILAFLVTTILGSVSFIFNRSIGLLFALISMFILLMYSKEYLGYSKIGLKPMTYNYLLFFSIMISTAILAIQIGLGYVIPYLNLVYPASLIIAVMNRDIALVTGVRVSRSWENVLAFILLILGMSFYPHGWEFLILSWILSFHASGLYKFKGRKYPIIHLFTAWLYLLLASIFVGNYDVCIHAIAVGFLFNTVFGVDVVLMDMFINAFGKRLVAKPSYIPFAILNFGLIMRILYDFGISLSFFILSAPLQGIGIISFFVLTLRQIIKVRVR</sequence>
<feature type="transmembrane region" description="Helical" evidence="1">
    <location>
        <begin position="294"/>
        <end position="311"/>
    </location>
</feature>
<dbReference type="EMBL" id="AP031322">
    <property type="protein sequence ID" value="BFH74579.1"/>
    <property type="molecule type" value="Genomic_DNA"/>
</dbReference>
<keyword evidence="1" id="KW-0812">Transmembrane</keyword>
<feature type="transmembrane region" description="Helical" evidence="1">
    <location>
        <begin position="45"/>
        <end position="66"/>
    </location>
</feature>